<reference evidence="2" key="1">
    <citation type="submission" date="2017-03" db="EMBL/GenBank/DDBJ databases">
        <title>Phytopthora megakarya and P. palmivora, two closely related causual agents of cacao black pod achieved similar genome size and gene model numbers by different mechanisms.</title>
        <authorList>
            <person name="Ali S."/>
            <person name="Shao J."/>
            <person name="Larry D.J."/>
            <person name="Kronmiller B."/>
            <person name="Shen D."/>
            <person name="Strem M.D."/>
            <person name="Melnick R.L."/>
            <person name="Guiltinan M.J."/>
            <person name="Tyler B.M."/>
            <person name="Meinhardt L.W."/>
            <person name="Bailey B.A."/>
        </authorList>
    </citation>
    <scope>NUCLEOTIDE SEQUENCE [LARGE SCALE GENOMIC DNA]</scope>
    <source>
        <strain evidence="2">zdho120</strain>
    </source>
</reference>
<dbReference type="Proteomes" id="UP000198211">
    <property type="component" value="Unassembled WGS sequence"/>
</dbReference>
<dbReference type="EMBL" id="NBNE01004052">
    <property type="protein sequence ID" value="OWZ06241.1"/>
    <property type="molecule type" value="Genomic_DNA"/>
</dbReference>
<protein>
    <submittedName>
        <fullName evidence="1">Uncharacterized protein</fullName>
    </submittedName>
</protein>
<organism evidence="1 2">
    <name type="scientific">Phytophthora megakarya</name>
    <dbReference type="NCBI Taxonomy" id="4795"/>
    <lineage>
        <taxon>Eukaryota</taxon>
        <taxon>Sar</taxon>
        <taxon>Stramenopiles</taxon>
        <taxon>Oomycota</taxon>
        <taxon>Peronosporomycetes</taxon>
        <taxon>Peronosporales</taxon>
        <taxon>Peronosporaceae</taxon>
        <taxon>Phytophthora</taxon>
    </lineage>
</organism>
<comment type="caution">
    <text evidence="1">The sequence shown here is derived from an EMBL/GenBank/DDBJ whole genome shotgun (WGS) entry which is preliminary data.</text>
</comment>
<sequence>NAFARNCATRRLKHQIDIRRVQDAKWLTGHGCVRLRASWFSLPESKREQCMMDTPDATFPPQVERNIR</sequence>
<feature type="non-terminal residue" evidence="1">
    <location>
        <position position="1"/>
    </location>
</feature>
<gene>
    <name evidence="1" type="ORF">PHMEG_00021535</name>
</gene>
<evidence type="ECO:0000313" key="2">
    <source>
        <dbReference type="Proteomes" id="UP000198211"/>
    </source>
</evidence>
<keyword evidence="2" id="KW-1185">Reference proteome</keyword>
<name>A0A225VL01_9STRA</name>
<proteinExistence type="predicted"/>
<dbReference type="AlphaFoldDB" id="A0A225VL01"/>
<evidence type="ECO:0000313" key="1">
    <source>
        <dbReference type="EMBL" id="OWZ06241.1"/>
    </source>
</evidence>
<accession>A0A225VL01</accession>